<dbReference type="SUPFAM" id="SSF51726">
    <property type="entry name" value="UROD/MetE-like"/>
    <property type="match status" value="1"/>
</dbReference>
<reference evidence="5" key="1">
    <citation type="submission" date="2020-06" db="EMBL/GenBank/DDBJ databases">
        <title>Draft genome of Bugula neritina, a colonial animal packing powerful symbionts and potential medicines.</title>
        <authorList>
            <person name="Rayko M."/>
        </authorList>
    </citation>
    <scope>NUCLEOTIDE SEQUENCE [LARGE SCALE GENOMIC DNA]</scope>
    <source>
        <strain evidence="5">Kwan_BN1</strain>
    </source>
</reference>
<evidence type="ECO:0000256" key="3">
    <source>
        <dbReference type="ARBA" id="ARBA00022833"/>
    </source>
</evidence>
<dbReference type="GO" id="GO:0009086">
    <property type="term" value="P:methionine biosynthetic process"/>
    <property type="evidence" value="ECO:0007669"/>
    <property type="project" value="InterPro"/>
</dbReference>
<dbReference type="Proteomes" id="UP000593567">
    <property type="component" value="Unassembled WGS sequence"/>
</dbReference>
<comment type="cofactor">
    <cofactor evidence="1">
        <name>Zn(2+)</name>
        <dbReference type="ChEBI" id="CHEBI:29105"/>
    </cofactor>
</comment>
<keyword evidence="2" id="KW-0479">Metal-binding</keyword>
<name>A0A7J7K1I4_BUGNE</name>
<feature type="domain" description="Cobalamin-independent methionine synthase MetE C-terminal/archaeal" evidence="4">
    <location>
        <begin position="8"/>
        <end position="102"/>
    </location>
</feature>
<dbReference type="InterPro" id="IPR002629">
    <property type="entry name" value="Met_Synth_C/arc"/>
</dbReference>
<dbReference type="Gene3D" id="3.20.20.210">
    <property type="match status" value="2"/>
</dbReference>
<proteinExistence type="predicted"/>
<dbReference type="AlphaFoldDB" id="A0A7J7K1I4"/>
<keyword evidence="3" id="KW-0862">Zinc</keyword>
<evidence type="ECO:0000313" key="5">
    <source>
        <dbReference type="EMBL" id="KAF6032043.1"/>
    </source>
</evidence>
<evidence type="ECO:0000256" key="2">
    <source>
        <dbReference type="ARBA" id="ARBA00022723"/>
    </source>
</evidence>
<dbReference type="EMBL" id="VXIV02001538">
    <property type="protein sequence ID" value="KAF6032043.1"/>
    <property type="molecule type" value="Genomic_DNA"/>
</dbReference>
<dbReference type="PANTHER" id="PTHR30519">
    <property type="entry name" value="5-METHYLTETRAHYDROPTEROYLTRIGLUTAMATE--HOMOCYSTEINE METHYLTRANSFERASE"/>
    <property type="match status" value="1"/>
</dbReference>
<gene>
    <name evidence="5" type="ORF">EB796_009647</name>
</gene>
<dbReference type="Pfam" id="PF01717">
    <property type="entry name" value="Meth_synt_2"/>
    <property type="match status" value="2"/>
</dbReference>
<evidence type="ECO:0000256" key="1">
    <source>
        <dbReference type="ARBA" id="ARBA00001947"/>
    </source>
</evidence>
<sequence>MFTCTLTEAILSSYQRRAKGPVKVKEDKVGFVADIWENCQKLTDTSVKVTMPGPMTITNTTGRRYFETEKESCLNLAECLKTEISELVKRGCKFIQIDEPVFARKPSEALDYGIEILSSVLKTMPEDVFRYKDTRIMLGVIAVCKSAVESVPYIKERIREALNYMPGDRLIVAPDCGLGLLPKDSLHQKLSNMMQATQKRNIIKLNTRSLRCKEIC</sequence>
<evidence type="ECO:0000313" key="6">
    <source>
        <dbReference type="Proteomes" id="UP000593567"/>
    </source>
</evidence>
<dbReference type="OrthoDB" id="1053771at2759"/>
<accession>A0A7J7K1I4</accession>
<keyword evidence="6" id="KW-1185">Reference proteome</keyword>
<evidence type="ECO:0000259" key="4">
    <source>
        <dbReference type="Pfam" id="PF01717"/>
    </source>
</evidence>
<comment type="caution">
    <text evidence="5">The sequence shown here is derived from an EMBL/GenBank/DDBJ whole genome shotgun (WGS) entry which is preliminary data.</text>
</comment>
<dbReference type="GO" id="GO:0003871">
    <property type="term" value="F:5-methyltetrahydropteroyltriglutamate-homocysteine S-methyltransferase activity"/>
    <property type="evidence" value="ECO:0007669"/>
    <property type="project" value="InterPro"/>
</dbReference>
<protein>
    <recommendedName>
        <fullName evidence="4">Cobalamin-independent methionine synthase MetE C-terminal/archaeal domain-containing protein</fullName>
    </recommendedName>
</protein>
<dbReference type="GO" id="GO:0008270">
    <property type="term" value="F:zinc ion binding"/>
    <property type="evidence" value="ECO:0007669"/>
    <property type="project" value="InterPro"/>
</dbReference>
<feature type="domain" description="Cobalamin-independent methionine synthase MetE C-terminal/archaeal" evidence="4">
    <location>
        <begin position="132"/>
        <end position="198"/>
    </location>
</feature>
<organism evidence="5 6">
    <name type="scientific">Bugula neritina</name>
    <name type="common">Brown bryozoan</name>
    <name type="synonym">Sertularia neritina</name>
    <dbReference type="NCBI Taxonomy" id="10212"/>
    <lineage>
        <taxon>Eukaryota</taxon>
        <taxon>Metazoa</taxon>
        <taxon>Spiralia</taxon>
        <taxon>Lophotrochozoa</taxon>
        <taxon>Bryozoa</taxon>
        <taxon>Gymnolaemata</taxon>
        <taxon>Cheilostomatida</taxon>
        <taxon>Flustrina</taxon>
        <taxon>Buguloidea</taxon>
        <taxon>Bugulidae</taxon>
        <taxon>Bugula</taxon>
    </lineage>
</organism>
<dbReference type="InterPro" id="IPR038071">
    <property type="entry name" value="UROD/MetE-like_sf"/>
</dbReference>